<dbReference type="PANTHER" id="PTHR13989:SF34">
    <property type="entry name" value="REPLICATION PROTEIN A 32 KDA SUBUNIT A"/>
    <property type="match status" value="1"/>
</dbReference>
<feature type="domain" description="OB" evidence="9">
    <location>
        <begin position="170"/>
        <end position="243"/>
    </location>
</feature>
<dbReference type="Gene3D" id="1.10.10.10">
    <property type="entry name" value="Winged helix-like DNA-binding domain superfamily/Winged helix DNA-binding domain"/>
    <property type="match status" value="1"/>
</dbReference>
<dbReference type="InterPro" id="IPR036390">
    <property type="entry name" value="WH_DNA-bd_sf"/>
</dbReference>
<evidence type="ECO:0000256" key="6">
    <source>
        <dbReference type="ARBA" id="ARBA00023204"/>
    </source>
</evidence>
<dbReference type="SUPFAM" id="SSF50249">
    <property type="entry name" value="Nucleic acid-binding proteins"/>
    <property type="match status" value="1"/>
</dbReference>
<comment type="caution">
    <text evidence="11">The sequence shown here is derived from an EMBL/GenBank/DDBJ whole genome shotgun (WGS) entry which is preliminary data.</text>
</comment>
<keyword evidence="3" id="KW-0227">DNA damage</keyword>
<dbReference type="Pfam" id="PF08784">
    <property type="entry name" value="RPA_C"/>
    <property type="match status" value="1"/>
</dbReference>
<dbReference type="InterPro" id="IPR040260">
    <property type="entry name" value="RFA2-like"/>
</dbReference>
<evidence type="ECO:0000256" key="5">
    <source>
        <dbReference type="ARBA" id="ARBA00023172"/>
    </source>
</evidence>
<proteinExistence type="inferred from homology"/>
<name>A0ABR1ZZS7_9ROSI</name>
<dbReference type="EMBL" id="JBBPBN010000455">
    <property type="protein sequence ID" value="KAK8486154.1"/>
    <property type="molecule type" value="Genomic_DNA"/>
</dbReference>
<evidence type="ECO:0000259" key="10">
    <source>
        <dbReference type="Pfam" id="PF08784"/>
    </source>
</evidence>
<evidence type="ECO:0000256" key="8">
    <source>
        <dbReference type="SAM" id="MobiDB-lite"/>
    </source>
</evidence>
<organism evidence="11 12">
    <name type="scientific">Hibiscus sabdariffa</name>
    <name type="common">roselle</name>
    <dbReference type="NCBI Taxonomy" id="183260"/>
    <lineage>
        <taxon>Eukaryota</taxon>
        <taxon>Viridiplantae</taxon>
        <taxon>Streptophyta</taxon>
        <taxon>Embryophyta</taxon>
        <taxon>Tracheophyta</taxon>
        <taxon>Spermatophyta</taxon>
        <taxon>Magnoliopsida</taxon>
        <taxon>eudicotyledons</taxon>
        <taxon>Gunneridae</taxon>
        <taxon>Pentapetalae</taxon>
        <taxon>rosids</taxon>
        <taxon>malvids</taxon>
        <taxon>Malvales</taxon>
        <taxon>Malvaceae</taxon>
        <taxon>Malvoideae</taxon>
        <taxon>Hibiscus</taxon>
    </lineage>
</organism>
<keyword evidence="5" id="KW-0233">DNA recombination</keyword>
<dbReference type="InterPro" id="IPR004365">
    <property type="entry name" value="NA-bd_OB_tRNA"/>
</dbReference>
<evidence type="ECO:0000256" key="7">
    <source>
        <dbReference type="ARBA" id="ARBA00023242"/>
    </source>
</evidence>
<reference evidence="11 12" key="1">
    <citation type="journal article" date="2024" name="G3 (Bethesda)">
        <title>Genome assembly of Hibiscus sabdariffa L. provides insights into metabolisms of medicinal natural products.</title>
        <authorList>
            <person name="Kim T."/>
        </authorList>
    </citation>
    <scope>NUCLEOTIDE SEQUENCE [LARGE SCALE GENOMIC DNA]</scope>
    <source>
        <strain evidence="11">TK-2024</strain>
        <tissue evidence="11">Old leaves</tissue>
    </source>
</reference>
<comment type="similarity">
    <text evidence="2">Belongs to the replication factor A protein 2 family.</text>
</comment>
<sequence>MPLTGRVVQLEMINVPPELHATFSQEIICWLNKRCLNCPRKTFKLRARLQAGSDCKHEKKEAYIKIKAYIKIFFKGLQLQFPHAAPSAPHAAQSVDLTNQTTLRVSTMFSSSQLDGLTPSQFPNSTPSPARLSRNTQGLVPATVKMISEASQSGDEKSNFIVDGVDVANVTAVGMAFNKNSRPSDIRFQLDDGTGRIECIRWITEKIDTREMDALEDGTYVRVNGHLQSYQGKKQLSAFSVRLVTNFDEVTCHFIECIHFHLQNSKAQSQGAALASQKADSSFSTPVRGASSGHQPALPNDFSMQYNSDGLKSFDKMVLNYLQQPSNIDREMGVHVDELSQQLKVPVAKIKDAIEFLEREGLVYSSIDDYHYKAVEGL</sequence>
<dbReference type="SUPFAM" id="SSF46785">
    <property type="entry name" value="Winged helix' DNA-binding domain"/>
    <property type="match status" value="1"/>
</dbReference>
<dbReference type="PANTHER" id="PTHR13989">
    <property type="entry name" value="REPLICATION PROTEIN A-RELATED"/>
    <property type="match status" value="1"/>
</dbReference>
<evidence type="ECO:0000256" key="4">
    <source>
        <dbReference type="ARBA" id="ARBA00023125"/>
    </source>
</evidence>
<dbReference type="Pfam" id="PF01336">
    <property type="entry name" value="tRNA_anti-codon"/>
    <property type="match status" value="1"/>
</dbReference>
<dbReference type="Gene3D" id="2.40.50.140">
    <property type="entry name" value="Nucleic acid-binding proteins"/>
    <property type="match status" value="1"/>
</dbReference>
<protein>
    <recommendedName>
        <fullName evidence="13">Replication protein A 32 kDa subunit A</fullName>
    </recommendedName>
</protein>
<dbReference type="InterPro" id="IPR012340">
    <property type="entry name" value="NA-bd_OB-fold"/>
</dbReference>
<evidence type="ECO:0000259" key="9">
    <source>
        <dbReference type="Pfam" id="PF01336"/>
    </source>
</evidence>
<comment type="subcellular location">
    <subcellularLocation>
        <location evidence="1">Nucleus</location>
    </subcellularLocation>
</comment>
<dbReference type="InterPro" id="IPR036388">
    <property type="entry name" value="WH-like_DNA-bd_sf"/>
</dbReference>
<feature type="domain" description="Replication protein A C-terminal" evidence="10">
    <location>
        <begin position="261"/>
        <end position="370"/>
    </location>
</feature>
<evidence type="ECO:0000313" key="11">
    <source>
        <dbReference type="EMBL" id="KAK8486154.1"/>
    </source>
</evidence>
<keyword evidence="6" id="KW-0234">DNA repair</keyword>
<keyword evidence="4" id="KW-0238">DNA-binding</keyword>
<dbReference type="Proteomes" id="UP001396334">
    <property type="component" value="Unassembled WGS sequence"/>
</dbReference>
<accession>A0ABR1ZZS7</accession>
<evidence type="ECO:0000256" key="2">
    <source>
        <dbReference type="ARBA" id="ARBA00007815"/>
    </source>
</evidence>
<evidence type="ECO:0000256" key="1">
    <source>
        <dbReference type="ARBA" id="ARBA00004123"/>
    </source>
</evidence>
<evidence type="ECO:0000256" key="3">
    <source>
        <dbReference type="ARBA" id="ARBA00022763"/>
    </source>
</evidence>
<dbReference type="CDD" id="cd04478">
    <property type="entry name" value="RPA2_DBD_D"/>
    <property type="match status" value="1"/>
</dbReference>
<evidence type="ECO:0000313" key="12">
    <source>
        <dbReference type="Proteomes" id="UP001396334"/>
    </source>
</evidence>
<keyword evidence="12" id="KW-1185">Reference proteome</keyword>
<gene>
    <name evidence="11" type="ORF">V6N11_019977</name>
</gene>
<feature type="region of interest" description="Disordered" evidence="8">
    <location>
        <begin position="114"/>
        <end position="134"/>
    </location>
</feature>
<evidence type="ECO:0008006" key="13">
    <source>
        <dbReference type="Google" id="ProtNLM"/>
    </source>
</evidence>
<keyword evidence="7" id="KW-0539">Nucleus</keyword>
<dbReference type="InterPro" id="IPR014892">
    <property type="entry name" value="RPA_C"/>
</dbReference>